<gene>
    <name evidence="1" type="ORF">LCGC14_2854120</name>
</gene>
<protein>
    <submittedName>
        <fullName evidence="1">Uncharacterized protein</fullName>
    </submittedName>
</protein>
<reference evidence="1" key="1">
    <citation type="journal article" date="2015" name="Nature">
        <title>Complex archaea that bridge the gap between prokaryotes and eukaryotes.</title>
        <authorList>
            <person name="Spang A."/>
            <person name="Saw J.H."/>
            <person name="Jorgensen S.L."/>
            <person name="Zaremba-Niedzwiedzka K."/>
            <person name="Martijn J."/>
            <person name="Lind A.E."/>
            <person name="van Eijk R."/>
            <person name="Schleper C."/>
            <person name="Guy L."/>
            <person name="Ettema T.J."/>
        </authorList>
    </citation>
    <scope>NUCLEOTIDE SEQUENCE</scope>
</reference>
<evidence type="ECO:0000313" key="1">
    <source>
        <dbReference type="EMBL" id="KKK77387.1"/>
    </source>
</evidence>
<organism evidence="1">
    <name type="scientific">marine sediment metagenome</name>
    <dbReference type="NCBI Taxonomy" id="412755"/>
    <lineage>
        <taxon>unclassified sequences</taxon>
        <taxon>metagenomes</taxon>
        <taxon>ecological metagenomes</taxon>
    </lineage>
</organism>
<dbReference type="AlphaFoldDB" id="A0A0F8Y7J3"/>
<sequence>LGEIELAQDRIRNFVNRTHSVDLADNVRIAEMGEEGGSRTLN</sequence>
<comment type="caution">
    <text evidence="1">The sequence shown here is derived from an EMBL/GenBank/DDBJ whole genome shotgun (WGS) entry which is preliminary data.</text>
</comment>
<proteinExistence type="predicted"/>
<accession>A0A0F8Y7J3</accession>
<name>A0A0F8Y7J3_9ZZZZ</name>
<feature type="non-terminal residue" evidence="1">
    <location>
        <position position="1"/>
    </location>
</feature>
<dbReference type="EMBL" id="LAZR01054980">
    <property type="protein sequence ID" value="KKK77387.1"/>
    <property type="molecule type" value="Genomic_DNA"/>
</dbReference>